<feature type="transmembrane region" description="Helical" evidence="6">
    <location>
        <begin position="369"/>
        <end position="392"/>
    </location>
</feature>
<feature type="transmembrane region" description="Helical" evidence="6">
    <location>
        <begin position="152"/>
        <end position="170"/>
    </location>
</feature>
<dbReference type="NCBIfam" id="TIGR00797">
    <property type="entry name" value="matE"/>
    <property type="match status" value="1"/>
</dbReference>
<dbReference type="GO" id="GO:1990961">
    <property type="term" value="P:xenobiotic detoxification by transmembrane export across the plasma membrane"/>
    <property type="evidence" value="ECO:0007669"/>
    <property type="project" value="InterPro"/>
</dbReference>
<dbReference type="Proteomes" id="UP001370490">
    <property type="component" value="Unassembled WGS sequence"/>
</dbReference>
<comment type="caution">
    <text evidence="7">The sequence shown here is derived from an EMBL/GenBank/DDBJ whole genome shotgun (WGS) entry which is preliminary data.</text>
</comment>
<name>A0AAN8V2D5_9MAGN</name>
<feature type="transmembrane region" description="Helical" evidence="6">
    <location>
        <begin position="109"/>
        <end position="132"/>
    </location>
</feature>
<evidence type="ECO:0000256" key="4">
    <source>
        <dbReference type="ARBA" id="ARBA00022989"/>
    </source>
</evidence>
<keyword evidence="5 6" id="KW-0472">Membrane</keyword>
<dbReference type="CDD" id="cd13132">
    <property type="entry name" value="MATE_eukaryotic"/>
    <property type="match status" value="1"/>
</dbReference>
<dbReference type="GO" id="GO:0042910">
    <property type="term" value="F:xenobiotic transmembrane transporter activity"/>
    <property type="evidence" value="ECO:0007669"/>
    <property type="project" value="InterPro"/>
</dbReference>
<proteinExistence type="inferred from homology"/>
<evidence type="ECO:0000313" key="7">
    <source>
        <dbReference type="EMBL" id="KAK6925314.1"/>
    </source>
</evidence>
<dbReference type="GO" id="GO:0016020">
    <property type="term" value="C:membrane"/>
    <property type="evidence" value="ECO:0007669"/>
    <property type="project" value="UniProtKB-SubCell"/>
</dbReference>
<comment type="similarity">
    <text evidence="2 6">Belongs to the multi antimicrobial extrusion (MATE) (TC 2.A.66.1) family.</text>
</comment>
<evidence type="ECO:0000256" key="5">
    <source>
        <dbReference type="ARBA" id="ARBA00023136"/>
    </source>
</evidence>
<dbReference type="Pfam" id="PF01554">
    <property type="entry name" value="MatE"/>
    <property type="match status" value="2"/>
</dbReference>
<organism evidence="7 8">
    <name type="scientific">Dillenia turbinata</name>
    <dbReference type="NCBI Taxonomy" id="194707"/>
    <lineage>
        <taxon>Eukaryota</taxon>
        <taxon>Viridiplantae</taxon>
        <taxon>Streptophyta</taxon>
        <taxon>Embryophyta</taxon>
        <taxon>Tracheophyta</taxon>
        <taxon>Spermatophyta</taxon>
        <taxon>Magnoliopsida</taxon>
        <taxon>eudicotyledons</taxon>
        <taxon>Gunneridae</taxon>
        <taxon>Pentapetalae</taxon>
        <taxon>Dilleniales</taxon>
        <taxon>Dilleniaceae</taxon>
        <taxon>Dillenia</taxon>
    </lineage>
</organism>
<protein>
    <recommendedName>
        <fullName evidence="6">Protein DETOXIFICATION</fullName>
    </recommendedName>
    <alternativeName>
        <fullName evidence="6">Multidrug and toxic compound extrusion protein</fullName>
    </alternativeName>
</protein>
<feature type="transmembrane region" description="Helical" evidence="6">
    <location>
        <begin position="251"/>
        <end position="270"/>
    </location>
</feature>
<feature type="transmembrane region" description="Helical" evidence="6">
    <location>
        <begin position="217"/>
        <end position="239"/>
    </location>
</feature>
<sequence>MKEQCLLCLRSLHSCVSMCQAWGAALQAEKDEYAVKQMLCENLDLLVVEVPIAKYGSRIERKGILEEIKKQMRLAGPLIGVGILQFSLQVISVMFVGHLGELPLSGATMATSFACVTGFSFLIGVTGALDTFCGQSFGAKEYRMLGIYTQRAMLISVLVCIPLSLIWANTRTILLAFGQDEDIAREAGVYARYLIPGMFPYGLIQCLVRFLQTQSIVFPMIVTSGFTTCLHLLVCWTLVVKSSHGSKGAALANAISYWSNFLSLALYIKFSPSCAKTWKGFSMEAFRNVPSYLRLAIPSTIMVCLKMWSFEMIVLLAGLLPNPQLETSVLSIRISTSNEALYDFCVYSTRVSNELGAGHPQAARLAVQVVRLMAITEGIIVGLLLILARHILGHAYTSETQVINYLAVMMPLLAITTFLDGLQGVLTGVARGCGWQKIGAIINLGSYYLVGIPFTVVFAFVLHIGGKGLLLGIICALLVQALSLLIITIRTNWDQEAKKAMDRVYDSMISRRFYEAHEAD</sequence>
<dbReference type="PANTHER" id="PTHR11206">
    <property type="entry name" value="MULTIDRUG RESISTANCE PROTEIN"/>
    <property type="match status" value="1"/>
</dbReference>
<evidence type="ECO:0000256" key="2">
    <source>
        <dbReference type="ARBA" id="ARBA00010199"/>
    </source>
</evidence>
<feature type="transmembrane region" description="Helical" evidence="6">
    <location>
        <begin position="469"/>
        <end position="489"/>
    </location>
</feature>
<feature type="transmembrane region" description="Helical" evidence="6">
    <location>
        <begin position="404"/>
        <end position="426"/>
    </location>
</feature>
<accession>A0AAN8V2D5</accession>
<gene>
    <name evidence="7" type="ORF">RJ641_009640</name>
</gene>
<feature type="transmembrane region" description="Helical" evidence="6">
    <location>
        <begin position="438"/>
        <end position="462"/>
    </location>
</feature>
<comment type="subcellular location">
    <subcellularLocation>
        <location evidence="1">Membrane</location>
        <topology evidence="1">Multi-pass membrane protein</topology>
    </subcellularLocation>
</comment>
<keyword evidence="8" id="KW-1185">Reference proteome</keyword>
<keyword evidence="4 6" id="KW-1133">Transmembrane helix</keyword>
<feature type="transmembrane region" description="Helical" evidence="6">
    <location>
        <begin position="291"/>
        <end position="320"/>
    </location>
</feature>
<evidence type="ECO:0000313" key="8">
    <source>
        <dbReference type="Proteomes" id="UP001370490"/>
    </source>
</evidence>
<keyword evidence="3 6" id="KW-0812">Transmembrane</keyword>
<evidence type="ECO:0000256" key="6">
    <source>
        <dbReference type="RuleBase" id="RU004914"/>
    </source>
</evidence>
<dbReference type="EMBL" id="JBAMMX010000016">
    <property type="protein sequence ID" value="KAK6925314.1"/>
    <property type="molecule type" value="Genomic_DNA"/>
</dbReference>
<dbReference type="InterPro" id="IPR002528">
    <property type="entry name" value="MATE_fam"/>
</dbReference>
<dbReference type="InterPro" id="IPR045069">
    <property type="entry name" value="MATE_euk"/>
</dbReference>
<evidence type="ECO:0000256" key="3">
    <source>
        <dbReference type="ARBA" id="ARBA00022692"/>
    </source>
</evidence>
<reference evidence="7 8" key="1">
    <citation type="submission" date="2023-12" db="EMBL/GenBank/DDBJ databases">
        <title>A high-quality genome assembly for Dillenia turbinata (Dilleniales).</title>
        <authorList>
            <person name="Chanderbali A."/>
        </authorList>
    </citation>
    <scope>NUCLEOTIDE SEQUENCE [LARGE SCALE GENOMIC DNA]</scope>
    <source>
        <strain evidence="7">LSX21</strain>
        <tissue evidence="7">Leaf</tissue>
    </source>
</reference>
<feature type="transmembrane region" description="Helical" evidence="6">
    <location>
        <begin position="190"/>
        <end position="210"/>
    </location>
</feature>
<dbReference type="AlphaFoldDB" id="A0AAN8V2D5"/>
<evidence type="ECO:0000256" key="1">
    <source>
        <dbReference type="ARBA" id="ARBA00004141"/>
    </source>
</evidence>
<dbReference type="GO" id="GO:0015297">
    <property type="term" value="F:antiporter activity"/>
    <property type="evidence" value="ECO:0007669"/>
    <property type="project" value="InterPro"/>
</dbReference>
<feature type="transmembrane region" description="Helical" evidence="6">
    <location>
        <begin position="74"/>
        <end position="97"/>
    </location>
</feature>